<dbReference type="GO" id="GO:0003729">
    <property type="term" value="F:mRNA binding"/>
    <property type="evidence" value="ECO:0007669"/>
    <property type="project" value="TreeGrafter"/>
</dbReference>
<evidence type="ECO:0000256" key="1">
    <source>
        <dbReference type="ARBA" id="ARBA00004123"/>
    </source>
</evidence>
<evidence type="ECO:0000313" key="8">
    <source>
        <dbReference type="WBParaSite" id="MBELARI_LOCUS16971"/>
    </source>
</evidence>
<dbReference type="AlphaFoldDB" id="A0AAF3ES66"/>
<dbReference type="GO" id="GO:0005634">
    <property type="term" value="C:nucleus"/>
    <property type="evidence" value="ECO:0007669"/>
    <property type="project" value="UniProtKB-SubCell"/>
</dbReference>
<dbReference type="Proteomes" id="UP000887575">
    <property type="component" value="Unassembled WGS sequence"/>
</dbReference>
<dbReference type="InterPro" id="IPR034237">
    <property type="entry name" value="FOX1_RRM"/>
</dbReference>
<organism evidence="7 8">
    <name type="scientific">Mesorhabditis belari</name>
    <dbReference type="NCBI Taxonomy" id="2138241"/>
    <lineage>
        <taxon>Eukaryota</taxon>
        <taxon>Metazoa</taxon>
        <taxon>Ecdysozoa</taxon>
        <taxon>Nematoda</taxon>
        <taxon>Chromadorea</taxon>
        <taxon>Rhabditida</taxon>
        <taxon>Rhabditina</taxon>
        <taxon>Rhabditomorpha</taxon>
        <taxon>Rhabditoidea</taxon>
        <taxon>Rhabditidae</taxon>
        <taxon>Mesorhabditinae</taxon>
        <taxon>Mesorhabditis</taxon>
    </lineage>
</organism>
<evidence type="ECO:0000313" key="7">
    <source>
        <dbReference type="Proteomes" id="UP000887575"/>
    </source>
</evidence>
<feature type="compositionally biased region" description="Polar residues" evidence="5">
    <location>
        <begin position="135"/>
        <end position="151"/>
    </location>
</feature>
<dbReference type="WBParaSite" id="MBELARI_LOCUS16971">
    <property type="protein sequence ID" value="MBELARI_LOCUS16971"/>
    <property type="gene ID" value="MBELARI_LOCUS16971"/>
</dbReference>
<dbReference type="Gene3D" id="3.30.70.330">
    <property type="match status" value="1"/>
</dbReference>
<evidence type="ECO:0000256" key="3">
    <source>
        <dbReference type="ARBA" id="ARBA00023242"/>
    </source>
</evidence>
<keyword evidence="7" id="KW-1185">Reference proteome</keyword>
<dbReference type="GO" id="GO:0005737">
    <property type="term" value="C:cytoplasm"/>
    <property type="evidence" value="ECO:0007669"/>
    <property type="project" value="TreeGrafter"/>
</dbReference>
<sequence>MVAVANIAVPMAARIQNMQALYQLSSGATPQAYQTPGQVPVSLGLHLAANGMTMSPALLQHLQAQQAAAHAAGMQPSNGAMVANQAQALPKLDENKKDEQPECDMVQLHIQQLAQQQLAAQAAAQAQAAIGPQMPVQSGSAGDPSTSSDLNQAPKRLHVSNIPFRYRDPDLRAMFEKFGTVTDVEIIFNERGSKGFGFVTMEKAPEAEKARQELHGSSVEGRKIEVNCATARIHTKKPKTEGFPGLLDASLAAAALQGAALQQAAARNAVLMQPSLAQAALMRGLMPATALQAQQLQLLNPLAQLGAGQMLLAGGGAFQGAAAFADHSAALLSEQTRYQIAAIQAAQQAASAARAQATTIPTSQSQLTDAATLNAAYLGQTFTGPLQGLQIPMARFRPY</sequence>
<protein>
    <submittedName>
        <fullName evidence="8">RRM domain-containing protein</fullName>
    </submittedName>
</protein>
<dbReference type="GO" id="GO:0007399">
    <property type="term" value="P:nervous system development"/>
    <property type="evidence" value="ECO:0007669"/>
    <property type="project" value="InterPro"/>
</dbReference>
<dbReference type="PROSITE" id="PS50102">
    <property type="entry name" value="RRM"/>
    <property type="match status" value="1"/>
</dbReference>
<comment type="subcellular location">
    <subcellularLocation>
        <location evidence="1">Nucleus</location>
    </subcellularLocation>
</comment>
<evidence type="ECO:0000256" key="4">
    <source>
        <dbReference type="PROSITE-ProRule" id="PRU00176"/>
    </source>
</evidence>
<dbReference type="InterPro" id="IPR047131">
    <property type="entry name" value="RBFOX1-like"/>
</dbReference>
<feature type="domain" description="RRM" evidence="6">
    <location>
        <begin position="155"/>
        <end position="231"/>
    </location>
</feature>
<dbReference type="InterPro" id="IPR012677">
    <property type="entry name" value="Nucleotide-bd_a/b_plait_sf"/>
</dbReference>
<dbReference type="InterPro" id="IPR035979">
    <property type="entry name" value="RBD_domain_sf"/>
</dbReference>
<keyword evidence="3" id="KW-0539">Nucleus</keyword>
<evidence type="ECO:0000259" key="6">
    <source>
        <dbReference type="PROSITE" id="PS50102"/>
    </source>
</evidence>
<reference evidence="8" key="1">
    <citation type="submission" date="2024-02" db="UniProtKB">
        <authorList>
            <consortium name="WormBaseParasite"/>
        </authorList>
    </citation>
    <scope>IDENTIFICATION</scope>
</reference>
<evidence type="ECO:0000256" key="5">
    <source>
        <dbReference type="SAM" id="MobiDB-lite"/>
    </source>
</evidence>
<keyword evidence="2 4" id="KW-0694">RNA-binding</keyword>
<proteinExistence type="predicted"/>
<dbReference type="PANTHER" id="PTHR15597:SF22">
    <property type="entry name" value="RNA-BINDING FOX PROTEIN 1, ISOFORM H"/>
    <property type="match status" value="1"/>
</dbReference>
<evidence type="ECO:0000256" key="2">
    <source>
        <dbReference type="ARBA" id="ARBA00022884"/>
    </source>
</evidence>
<dbReference type="CDD" id="cd12407">
    <property type="entry name" value="RRM_FOX1_like"/>
    <property type="match status" value="1"/>
</dbReference>
<accession>A0AAF3ES66</accession>
<dbReference type="SUPFAM" id="SSF54928">
    <property type="entry name" value="RNA-binding domain, RBD"/>
    <property type="match status" value="1"/>
</dbReference>
<dbReference type="InterPro" id="IPR000504">
    <property type="entry name" value="RRM_dom"/>
</dbReference>
<dbReference type="PANTHER" id="PTHR15597">
    <property type="entry name" value="ATAXIN 2-BINDING PROTEIN 1-RELATED"/>
    <property type="match status" value="1"/>
</dbReference>
<dbReference type="GO" id="GO:0000381">
    <property type="term" value="P:regulation of alternative mRNA splicing, via spliceosome"/>
    <property type="evidence" value="ECO:0007669"/>
    <property type="project" value="InterPro"/>
</dbReference>
<dbReference type="SMART" id="SM00360">
    <property type="entry name" value="RRM"/>
    <property type="match status" value="1"/>
</dbReference>
<dbReference type="FunFam" id="3.30.70.330:FF:000821">
    <property type="entry name" value="Sex determination protein fox-1"/>
    <property type="match status" value="1"/>
</dbReference>
<feature type="region of interest" description="Disordered" evidence="5">
    <location>
        <begin position="131"/>
        <end position="156"/>
    </location>
</feature>
<name>A0AAF3ES66_9BILA</name>
<dbReference type="Pfam" id="PF00076">
    <property type="entry name" value="RRM_1"/>
    <property type="match status" value="1"/>
</dbReference>